<proteinExistence type="predicted"/>
<gene>
    <name evidence="1" type="ORF">BTN50_0621</name>
</gene>
<protein>
    <submittedName>
        <fullName evidence="1">Mobile element protein</fullName>
    </submittedName>
</protein>
<evidence type="ECO:0000313" key="2">
    <source>
        <dbReference type="Proteomes" id="UP000218160"/>
    </source>
</evidence>
<dbReference type="Proteomes" id="UP000218160">
    <property type="component" value="Chromosome 1"/>
</dbReference>
<accession>A0A291B829</accession>
<dbReference type="AlphaFoldDB" id="A0A291B829"/>
<dbReference type="EMBL" id="CP020660">
    <property type="protein sequence ID" value="ATF09143.1"/>
    <property type="molecule type" value="Genomic_DNA"/>
</dbReference>
<reference evidence="2" key="1">
    <citation type="submission" date="2017-04" db="EMBL/GenBank/DDBJ databases">
        <title>Genome evolution of the luminous symbionts of deep sea anglerfish.</title>
        <authorList>
            <person name="Hendry T.A."/>
        </authorList>
    </citation>
    <scope>NUCLEOTIDE SEQUENCE [LARGE SCALE GENOMIC DNA]</scope>
</reference>
<dbReference type="KEGG" id="elux:BTN50_0621"/>
<sequence>MFRVTKLLGGTLSLQDNNAQIGKTYAMVKVLSKLIGLGMPKMQAII</sequence>
<keyword evidence="2" id="KW-1185">Reference proteome</keyword>
<evidence type="ECO:0000313" key="1">
    <source>
        <dbReference type="EMBL" id="ATF09143.1"/>
    </source>
</evidence>
<organism evidence="1 2">
    <name type="scientific">Candidatus Enterovibrio altilux</name>
    <dbReference type="NCBI Taxonomy" id="1927128"/>
    <lineage>
        <taxon>Bacteria</taxon>
        <taxon>Pseudomonadati</taxon>
        <taxon>Pseudomonadota</taxon>
        <taxon>Gammaproteobacteria</taxon>
        <taxon>Vibrionales</taxon>
        <taxon>Vibrionaceae</taxon>
        <taxon>Enterovibrio</taxon>
    </lineage>
</organism>
<name>A0A291B829_9GAMM</name>